<dbReference type="PROSITE" id="PS50005">
    <property type="entry name" value="TPR"/>
    <property type="match status" value="1"/>
</dbReference>
<dbReference type="GO" id="GO:0000127">
    <property type="term" value="C:transcription factor TFIIIC complex"/>
    <property type="evidence" value="ECO:0007669"/>
    <property type="project" value="TreeGrafter"/>
</dbReference>
<name>A0A8J7P6I2_9BACT</name>
<dbReference type="InterPro" id="IPR019734">
    <property type="entry name" value="TPR_rpt"/>
</dbReference>
<dbReference type="InterPro" id="IPR039340">
    <property type="entry name" value="Tfc4/TFIIIC-102/Sfc4"/>
</dbReference>
<dbReference type="InterPro" id="IPR011990">
    <property type="entry name" value="TPR-like_helical_dom_sf"/>
</dbReference>
<organism evidence="2 3">
    <name type="scientific">Candidatus Obscuribacter phosphatis</name>
    <dbReference type="NCBI Taxonomy" id="1906157"/>
    <lineage>
        <taxon>Bacteria</taxon>
        <taxon>Bacillati</taxon>
        <taxon>Candidatus Melainabacteria</taxon>
        <taxon>Candidatus Obscuribacterales</taxon>
        <taxon>Candidatus Obscuribacteraceae</taxon>
        <taxon>Candidatus Obscuribacter</taxon>
    </lineage>
</organism>
<reference evidence="2" key="1">
    <citation type="submission" date="2021-02" db="EMBL/GenBank/DDBJ databases">
        <title>Genome-Resolved Metagenomics of a Microbial Community Performing Photosynthetic Biological Nutrient Removal.</title>
        <authorList>
            <person name="Mcdaniel E.A."/>
        </authorList>
    </citation>
    <scope>NUCLEOTIDE SEQUENCE</scope>
    <source>
        <strain evidence="2">UWPOB_OBS1</strain>
    </source>
</reference>
<protein>
    <submittedName>
        <fullName evidence="2">Tetratricopeptide repeat protein</fullName>
    </submittedName>
</protein>
<dbReference type="SMART" id="SM00028">
    <property type="entry name" value="TPR"/>
    <property type="match status" value="2"/>
</dbReference>
<dbReference type="PANTHER" id="PTHR23082">
    <property type="entry name" value="TRANSCRIPTION INITIATION FACTOR IIIC TFIIIC , POLYPEPTIDE 3-RELATED"/>
    <property type="match status" value="1"/>
</dbReference>
<dbReference type="AlphaFoldDB" id="A0A8J7P6I2"/>
<evidence type="ECO:0000313" key="3">
    <source>
        <dbReference type="Proteomes" id="UP000664277"/>
    </source>
</evidence>
<sequence length="198" mass="21882">MDTKPSPFRPSLYIVVAALSGMALLPVGCQPASAQWQQPQLAYVQPAQMNTGVQSQPNQMNDTLRSQAQAYYQAGQFGQALSLYHQLCSIPGASANDFYWLGEAYAHTDNYASAAHSFEQAMKLDPNNEKLPVRLAESLIGAGQRDRARDICQMALLSVRNERARLQLSMMIKISSMGEPVMQRNKITGNGHNAHKER</sequence>
<proteinExistence type="predicted"/>
<gene>
    <name evidence="2" type="ORF">J0M35_02045</name>
</gene>
<dbReference type="GO" id="GO:0006383">
    <property type="term" value="P:transcription by RNA polymerase III"/>
    <property type="evidence" value="ECO:0007669"/>
    <property type="project" value="InterPro"/>
</dbReference>
<dbReference type="PROSITE" id="PS50293">
    <property type="entry name" value="TPR_REGION"/>
    <property type="match status" value="1"/>
</dbReference>
<evidence type="ECO:0000256" key="1">
    <source>
        <dbReference type="PROSITE-ProRule" id="PRU00339"/>
    </source>
</evidence>
<comment type="caution">
    <text evidence="2">The sequence shown here is derived from an EMBL/GenBank/DDBJ whole genome shotgun (WGS) entry which is preliminary data.</text>
</comment>
<accession>A0A8J7P6I2</accession>
<dbReference type="EMBL" id="JAFLCK010000002">
    <property type="protein sequence ID" value="MBN8659114.1"/>
    <property type="molecule type" value="Genomic_DNA"/>
</dbReference>
<feature type="repeat" description="TPR" evidence="1">
    <location>
        <begin position="95"/>
        <end position="128"/>
    </location>
</feature>
<dbReference type="Proteomes" id="UP000664277">
    <property type="component" value="Unassembled WGS sequence"/>
</dbReference>
<dbReference type="SUPFAM" id="SSF48452">
    <property type="entry name" value="TPR-like"/>
    <property type="match status" value="1"/>
</dbReference>
<dbReference type="Gene3D" id="1.25.40.10">
    <property type="entry name" value="Tetratricopeptide repeat domain"/>
    <property type="match status" value="1"/>
</dbReference>
<keyword evidence="1" id="KW-0802">TPR repeat</keyword>
<evidence type="ECO:0000313" key="2">
    <source>
        <dbReference type="EMBL" id="MBN8659114.1"/>
    </source>
</evidence>
<dbReference type="PANTHER" id="PTHR23082:SF0">
    <property type="entry name" value="GENERAL TRANSCRIPTION FACTOR 3C POLYPEPTIDE 3"/>
    <property type="match status" value="1"/>
</dbReference>
<dbReference type="Pfam" id="PF14559">
    <property type="entry name" value="TPR_19"/>
    <property type="match status" value="1"/>
</dbReference>